<name>A0A382KQQ1_9ZZZZ</name>
<dbReference type="EMBL" id="UINC01082118">
    <property type="protein sequence ID" value="SVC26589.1"/>
    <property type="molecule type" value="Genomic_DNA"/>
</dbReference>
<protein>
    <submittedName>
        <fullName evidence="1">Uncharacterized protein</fullName>
    </submittedName>
</protein>
<gene>
    <name evidence="1" type="ORF">METZ01_LOCUS279443</name>
</gene>
<feature type="non-terminal residue" evidence="1">
    <location>
        <position position="1"/>
    </location>
</feature>
<reference evidence="1" key="1">
    <citation type="submission" date="2018-05" db="EMBL/GenBank/DDBJ databases">
        <authorList>
            <person name="Lanie J.A."/>
            <person name="Ng W.-L."/>
            <person name="Kazmierczak K.M."/>
            <person name="Andrzejewski T.M."/>
            <person name="Davidsen T.M."/>
            <person name="Wayne K.J."/>
            <person name="Tettelin H."/>
            <person name="Glass J.I."/>
            <person name="Rusch D."/>
            <person name="Podicherti R."/>
            <person name="Tsui H.-C.T."/>
            <person name="Winkler M.E."/>
        </authorList>
    </citation>
    <scope>NUCLEOTIDE SEQUENCE</scope>
</reference>
<dbReference type="AlphaFoldDB" id="A0A382KQQ1"/>
<proteinExistence type="predicted"/>
<evidence type="ECO:0000313" key="1">
    <source>
        <dbReference type="EMBL" id="SVC26589.1"/>
    </source>
</evidence>
<accession>A0A382KQQ1</accession>
<organism evidence="1">
    <name type="scientific">marine metagenome</name>
    <dbReference type="NCBI Taxonomy" id="408172"/>
    <lineage>
        <taxon>unclassified sequences</taxon>
        <taxon>metagenomes</taxon>
        <taxon>ecological metagenomes</taxon>
    </lineage>
</organism>
<sequence length="33" mass="3599">VLRRILQEAGIEGMGQTLPTLTHIVHTSKAITN</sequence>